<evidence type="ECO:0000313" key="2">
    <source>
        <dbReference type="Proteomes" id="UP001174694"/>
    </source>
</evidence>
<sequence length="648" mass="72657">MSGSDSESDTDSSSDASIGRVADTWKTSLLGCLNSIESSGDFAICSRHERFANPGIQLDGNRIIPLPLAPSDAEAIKRVCRQAPFGKGSQTVVDTSVRNTWELDPSQFELANPAWESCFSKILQHAADGLGLLDVTASLHKLLLYEEGSFFKRHKDSEKETGMVGTLVVCLPSQHEGGDVLLSFKSEQRTFATAPSSAWDITALAWFSDVTHEVSKLKRGYRLVLTYKLIQIGPLKQSALFFHQQSQDLQSILLDWKYTESSLSLANMKGRDRAVCQFLYDTCSDSGVFLALAHITRSEVGDEDDSSAYQETFFSLDTMYSWYGTVIGSNFVVNPPEILNFSERDPDSSDEAEYTGNEDAPPCFRYHDTVAMLVPKRYLLRFLAGIPRATMAPENMVSMVDRDLETHQDAATRSAAIALLNKALHSGFRTVPIVQTAAHWAVEFDNKVLYRAAMQSVTGNSTARRAVLETICRHIEEKNGNISNGIAWDAWFEDLERSCSLESWQLILEQLPGYLISDHLKVSFTYWAQTKLDRKFDSKPILRCEDHTFLIRSIETRHGDSEWITTTLLPALSSRGERKLLYNFFNTICKRRQEEQFSLTARIAFDFLFEHASGKLLLHETDLHQDPARSYTLATVGPCEECTAVLGY</sequence>
<dbReference type="PANTHER" id="PTHR33099">
    <property type="entry name" value="FE2OG DIOXYGENASE DOMAIN-CONTAINING PROTEIN"/>
    <property type="match status" value="1"/>
</dbReference>
<proteinExistence type="predicted"/>
<protein>
    <submittedName>
        <fullName evidence="1">2OG-Fe(II) oxygenase</fullName>
    </submittedName>
</protein>
<dbReference type="Proteomes" id="UP001174694">
    <property type="component" value="Unassembled WGS sequence"/>
</dbReference>
<keyword evidence="2" id="KW-1185">Reference proteome</keyword>
<organism evidence="1 2">
    <name type="scientific">Pleurostoma richardsiae</name>
    <dbReference type="NCBI Taxonomy" id="41990"/>
    <lineage>
        <taxon>Eukaryota</taxon>
        <taxon>Fungi</taxon>
        <taxon>Dikarya</taxon>
        <taxon>Ascomycota</taxon>
        <taxon>Pezizomycotina</taxon>
        <taxon>Sordariomycetes</taxon>
        <taxon>Sordariomycetidae</taxon>
        <taxon>Calosphaeriales</taxon>
        <taxon>Pleurostomataceae</taxon>
        <taxon>Pleurostoma</taxon>
    </lineage>
</organism>
<evidence type="ECO:0000313" key="1">
    <source>
        <dbReference type="EMBL" id="KAJ9137727.1"/>
    </source>
</evidence>
<accession>A0AA38R7W7</accession>
<dbReference type="PANTHER" id="PTHR33099:SF7">
    <property type="entry name" value="MYND-TYPE DOMAIN-CONTAINING PROTEIN"/>
    <property type="match status" value="1"/>
</dbReference>
<reference evidence="1" key="1">
    <citation type="submission" date="2022-07" db="EMBL/GenBank/DDBJ databases">
        <title>Fungi with potential for degradation of polypropylene.</title>
        <authorList>
            <person name="Gostincar C."/>
        </authorList>
    </citation>
    <scope>NUCLEOTIDE SEQUENCE</scope>
    <source>
        <strain evidence="1">EXF-13308</strain>
    </source>
</reference>
<gene>
    <name evidence="1" type="ORF">NKR23_g8962</name>
</gene>
<dbReference type="EMBL" id="JANBVO010000033">
    <property type="protein sequence ID" value="KAJ9137727.1"/>
    <property type="molecule type" value="Genomic_DNA"/>
</dbReference>
<dbReference type="AlphaFoldDB" id="A0AA38R7W7"/>
<name>A0AA38R7W7_9PEZI</name>
<dbReference type="Gene3D" id="2.60.120.620">
    <property type="entry name" value="q2cbj1_9rhob like domain"/>
    <property type="match status" value="1"/>
</dbReference>
<comment type="caution">
    <text evidence="1">The sequence shown here is derived from an EMBL/GenBank/DDBJ whole genome shotgun (WGS) entry which is preliminary data.</text>
</comment>